<evidence type="ECO:0000256" key="1">
    <source>
        <dbReference type="SAM" id="MobiDB-lite"/>
    </source>
</evidence>
<reference evidence="2" key="1">
    <citation type="submission" date="2021-06" db="EMBL/GenBank/DDBJ databases">
        <authorList>
            <person name="Kallberg Y."/>
            <person name="Tangrot J."/>
            <person name="Rosling A."/>
        </authorList>
    </citation>
    <scope>NUCLEOTIDE SEQUENCE</scope>
    <source>
        <strain evidence="2">CL551</strain>
    </source>
</reference>
<protein>
    <submittedName>
        <fullName evidence="2">3150_t:CDS:1</fullName>
    </submittedName>
</protein>
<feature type="compositionally biased region" description="Polar residues" evidence="1">
    <location>
        <begin position="92"/>
        <end position="112"/>
    </location>
</feature>
<evidence type="ECO:0000313" key="2">
    <source>
        <dbReference type="EMBL" id="CAG8537572.1"/>
    </source>
</evidence>
<dbReference type="OrthoDB" id="205662at2759"/>
<keyword evidence="3" id="KW-1185">Reference proteome</keyword>
<sequence>DTMTTTTESPSKMMSERELNAKLTEIFNKIGQLDIAQQGIQELHELLMEHPECDVKVDAFLSSAGVFFQKYIRKALSDITKREMQNHGMIPKTSSPLSQQKSNDTSPANAVNANPVVTSITTSSQTQRSSVSLKSNKPPYKFATNRCSNSPRPTTPTTSMTNKESTKVPLDTAKISDSVTGNKFDLSEMSPTTKALMDKISKETFEQTRFRLHHIFQYEKYKTGQKRASLPSLERYQSDAERLEYVKSILQTQSNVRRSTWPIAPFEVTTSAISAN</sequence>
<comment type="caution">
    <text evidence="2">The sequence shown here is derived from an EMBL/GenBank/DDBJ whole genome shotgun (WGS) entry which is preliminary data.</text>
</comment>
<name>A0A9N9AP40_9GLOM</name>
<feature type="compositionally biased region" description="Low complexity" evidence="1">
    <location>
        <begin position="116"/>
        <end position="132"/>
    </location>
</feature>
<dbReference type="Proteomes" id="UP000789342">
    <property type="component" value="Unassembled WGS sequence"/>
</dbReference>
<gene>
    <name evidence="2" type="ORF">AMORRO_LOCUS4970</name>
</gene>
<dbReference type="AlphaFoldDB" id="A0A9N9AP40"/>
<organism evidence="2 3">
    <name type="scientific">Acaulospora morrowiae</name>
    <dbReference type="NCBI Taxonomy" id="94023"/>
    <lineage>
        <taxon>Eukaryota</taxon>
        <taxon>Fungi</taxon>
        <taxon>Fungi incertae sedis</taxon>
        <taxon>Mucoromycota</taxon>
        <taxon>Glomeromycotina</taxon>
        <taxon>Glomeromycetes</taxon>
        <taxon>Diversisporales</taxon>
        <taxon>Acaulosporaceae</taxon>
        <taxon>Acaulospora</taxon>
    </lineage>
</organism>
<accession>A0A9N9AP40</accession>
<proteinExistence type="predicted"/>
<feature type="region of interest" description="Disordered" evidence="1">
    <location>
        <begin position="88"/>
        <end position="167"/>
    </location>
</feature>
<feature type="non-terminal residue" evidence="2">
    <location>
        <position position="276"/>
    </location>
</feature>
<evidence type="ECO:0000313" key="3">
    <source>
        <dbReference type="Proteomes" id="UP000789342"/>
    </source>
</evidence>
<dbReference type="EMBL" id="CAJVPV010002845">
    <property type="protein sequence ID" value="CAG8537572.1"/>
    <property type="molecule type" value="Genomic_DNA"/>
</dbReference>
<feature type="compositionally biased region" description="Low complexity" evidence="1">
    <location>
        <begin position="150"/>
        <end position="163"/>
    </location>
</feature>